<sequence length="351" mass="36263">MTPLRFVVPARGAGPSGGDVYDSHLARAWDAEHGRVDVLALPGTWPRPGATERHALALALRTTGTVLLDGLVGSPCPEEVEHAVAAGARVVLLVHLPLPAEAGLPPREAERLAGLESRTVRAASVVVTTSHWAAGDLVRRYGRDDVVVAVPGAVRGPAATGSRPPHLLVLGALTAVKNHAVLVPALATLRDLPWQATFAGPTGAQPAVAGGVARALAKAGLAGRVDLPGSVTGADLEALWVRTDLLLVPSLVETYGLVVTEALARTVPAVVAAGTGAVEALTGSPTPLPTDDVGPGAAVPPTDPAAWERVLHRWLTTPQLRAGWRAAAQVRREQLRTWADTAADLRRGLLG</sequence>
<accession>A0A2Y9AD47</accession>
<evidence type="ECO:0000256" key="1">
    <source>
        <dbReference type="ARBA" id="ARBA00022679"/>
    </source>
</evidence>
<name>A0A2Y9AD47_9MICO</name>
<protein>
    <submittedName>
        <fullName evidence="3">Glycosyl transferases group 1</fullName>
    </submittedName>
</protein>
<reference evidence="3 4" key="1">
    <citation type="submission" date="2016-10" db="EMBL/GenBank/DDBJ databases">
        <authorList>
            <person name="Cai Z."/>
        </authorList>
    </citation>
    <scope>NUCLEOTIDE SEQUENCE [LARGE SCALE GENOMIC DNA]</scope>
    <source>
        <strain evidence="3 4">CGMCC 1.10826</strain>
    </source>
</reference>
<evidence type="ECO:0000313" key="3">
    <source>
        <dbReference type="EMBL" id="SSA40207.1"/>
    </source>
</evidence>
<dbReference type="InterPro" id="IPR001296">
    <property type="entry name" value="Glyco_trans_1"/>
</dbReference>
<feature type="domain" description="Glycosyl transferase family 1" evidence="2">
    <location>
        <begin position="163"/>
        <end position="329"/>
    </location>
</feature>
<dbReference type="Pfam" id="PF00534">
    <property type="entry name" value="Glycos_transf_1"/>
    <property type="match status" value="1"/>
</dbReference>
<dbReference type="AlphaFoldDB" id="A0A2Y9AD47"/>
<dbReference type="Proteomes" id="UP000250222">
    <property type="component" value="Unassembled WGS sequence"/>
</dbReference>
<dbReference type="Gene3D" id="3.40.50.2000">
    <property type="entry name" value="Glycogen Phosphorylase B"/>
    <property type="match status" value="1"/>
</dbReference>
<keyword evidence="4" id="KW-1185">Reference proteome</keyword>
<dbReference type="CDD" id="cd03801">
    <property type="entry name" value="GT4_PimA-like"/>
    <property type="match status" value="1"/>
</dbReference>
<dbReference type="EMBL" id="UETB01000004">
    <property type="protein sequence ID" value="SSA40207.1"/>
    <property type="molecule type" value="Genomic_DNA"/>
</dbReference>
<evidence type="ECO:0000313" key="4">
    <source>
        <dbReference type="Proteomes" id="UP000250222"/>
    </source>
</evidence>
<dbReference type="PANTHER" id="PTHR46401">
    <property type="entry name" value="GLYCOSYLTRANSFERASE WBBK-RELATED"/>
    <property type="match status" value="1"/>
</dbReference>
<organism evidence="3 4">
    <name type="scientific">Georgenia satyanarayanai</name>
    <dbReference type="NCBI Taxonomy" id="860221"/>
    <lineage>
        <taxon>Bacteria</taxon>
        <taxon>Bacillati</taxon>
        <taxon>Actinomycetota</taxon>
        <taxon>Actinomycetes</taxon>
        <taxon>Micrococcales</taxon>
        <taxon>Bogoriellaceae</taxon>
        <taxon>Georgenia</taxon>
    </lineage>
</organism>
<dbReference type="RefSeq" id="WP_110852005.1">
    <property type="nucleotide sequence ID" value="NZ_QKLZ01000004.1"/>
</dbReference>
<evidence type="ECO:0000259" key="2">
    <source>
        <dbReference type="Pfam" id="PF00534"/>
    </source>
</evidence>
<dbReference type="GO" id="GO:0016757">
    <property type="term" value="F:glycosyltransferase activity"/>
    <property type="evidence" value="ECO:0007669"/>
    <property type="project" value="InterPro"/>
</dbReference>
<dbReference type="SUPFAM" id="SSF53756">
    <property type="entry name" value="UDP-Glycosyltransferase/glycogen phosphorylase"/>
    <property type="match status" value="1"/>
</dbReference>
<dbReference type="GO" id="GO:0009103">
    <property type="term" value="P:lipopolysaccharide biosynthetic process"/>
    <property type="evidence" value="ECO:0007669"/>
    <property type="project" value="TreeGrafter"/>
</dbReference>
<gene>
    <name evidence="3" type="ORF">SAMN05216184_10470</name>
</gene>
<dbReference type="OrthoDB" id="9765330at2"/>
<proteinExistence type="predicted"/>
<dbReference type="PANTHER" id="PTHR46401:SF2">
    <property type="entry name" value="GLYCOSYLTRANSFERASE WBBK-RELATED"/>
    <property type="match status" value="1"/>
</dbReference>
<keyword evidence="1 3" id="KW-0808">Transferase</keyword>